<dbReference type="InterPro" id="IPR036259">
    <property type="entry name" value="MFS_trans_sf"/>
</dbReference>
<keyword evidence="5 6" id="KW-0472">Membrane</keyword>
<feature type="domain" description="Major facilitator superfamily (MFS) profile" evidence="7">
    <location>
        <begin position="48"/>
        <end position="458"/>
    </location>
</feature>
<feature type="transmembrane region" description="Helical" evidence="6">
    <location>
        <begin position="177"/>
        <end position="195"/>
    </location>
</feature>
<keyword evidence="4 6" id="KW-1133">Transmembrane helix</keyword>
<gene>
    <name evidence="8" type="ORF">H2204_003780</name>
</gene>
<comment type="subcellular location">
    <subcellularLocation>
        <location evidence="1">Membrane</location>
        <topology evidence="1">Multi-pass membrane protein</topology>
    </subcellularLocation>
</comment>
<keyword evidence="9" id="KW-1185">Reference proteome</keyword>
<evidence type="ECO:0000256" key="6">
    <source>
        <dbReference type="SAM" id="Phobius"/>
    </source>
</evidence>
<feature type="transmembrane region" description="Helical" evidence="6">
    <location>
        <begin position="434"/>
        <end position="454"/>
    </location>
</feature>
<dbReference type="PANTHER" id="PTHR43791">
    <property type="entry name" value="PERMEASE-RELATED"/>
    <property type="match status" value="1"/>
</dbReference>
<feature type="transmembrane region" description="Helical" evidence="6">
    <location>
        <begin position="341"/>
        <end position="360"/>
    </location>
</feature>
<feature type="transmembrane region" description="Helical" evidence="6">
    <location>
        <begin position="276"/>
        <end position="302"/>
    </location>
</feature>
<sequence>MYTAEEETKETKVLPQDAVTASSIHGSHDIYIDPALERRTMAKYDKFLLPQMAMLIILAYLDRSNIGNARIFGFEEGIGLKGIEFNNISTLFYVTYVVFEIPWVMSVKRFGANKTLAVAMVCWSVVTLGTGFIKNYAQALVMRLLLGACEAGLFPCLTFFISTVYTRGSQAKRVASLYGASALSGAFGGLIAYGIQTMGERNGLEAWRWLFIIEGIISFVLGGLCWLTLPSTAEKAWFLNEEEKELMMARKQRDAIYKGEDKFSWSYVKMALTDPFIYIAAASLFCSSVPLFGFGTFLPTIIKGLGYTSLQANYLTIPVYILACISLLFASWMSDKLNRRAVVAVVATWFVLIGYIIVIASESIGAGYFAMFLCAAGIYPYNTMLLTWVSNNLKPDYKRSVGIPLFASLANISGLISSQIYPSSDGPRYIMGNAVSLGMETAAMFGIVAIYLLLRYRNNQKEKLIAEGATENGKQGDRALDFKYIL</sequence>
<proteinExistence type="predicted"/>
<accession>A0AA39D176</accession>
<evidence type="ECO:0000256" key="2">
    <source>
        <dbReference type="ARBA" id="ARBA00022448"/>
    </source>
</evidence>
<dbReference type="InterPro" id="IPR011701">
    <property type="entry name" value="MFS"/>
</dbReference>
<dbReference type="FunFam" id="1.20.1250.20:FF:000018">
    <property type="entry name" value="MFS transporter permease"/>
    <property type="match status" value="1"/>
</dbReference>
<feature type="transmembrane region" description="Helical" evidence="6">
    <location>
        <begin position="116"/>
        <end position="133"/>
    </location>
</feature>
<dbReference type="AlphaFoldDB" id="A0AA39D176"/>
<dbReference type="SUPFAM" id="SSF103473">
    <property type="entry name" value="MFS general substrate transporter"/>
    <property type="match status" value="1"/>
</dbReference>
<protein>
    <recommendedName>
        <fullName evidence="7">Major facilitator superfamily (MFS) profile domain-containing protein</fullName>
    </recommendedName>
</protein>
<comment type="caution">
    <text evidence="8">The sequence shown here is derived from an EMBL/GenBank/DDBJ whole genome shotgun (WGS) entry which is preliminary data.</text>
</comment>
<name>A0AA39D176_9EURO</name>
<reference evidence="8" key="1">
    <citation type="submission" date="2022-10" db="EMBL/GenBank/DDBJ databases">
        <title>Culturing micro-colonial fungi from biological soil crusts in the Mojave desert and describing Neophaeococcomyces mojavensis, and introducing the new genera and species Taxawa tesnikishii.</title>
        <authorList>
            <person name="Kurbessoian T."/>
            <person name="Stajich J.E."/>
        </authorList>
    </citation>
    <scope>NUCLEOTIDE SEQUENCE</scope>
    <source>
        <strain evidence="8">TK_35</strain>
    </source>
</reference>
<dbReference type="Pfam" id="PF07690">
    <property type="entry name" value="MFS_1"/>
    <property type="match status" value="1"/>
</dbReference>
<evidence type="ECO:0000313" key="9">
    <source>
        <dbReference type="Proteomes" id="UP001172681"/>
    </source>
</evidence>
<feature type="transmembrane region" description="Helical" evidence="6">
    <location>
        <begin position="314"/>
        <end position="334"/>
    </location>
</feature>
<feature type="transmembrane region" description="Helical" evidence="6">
    <location>
        <begin position="145"/>
        <end position="165"/>
    </location>
</feature>
<keyword evidence="2" id="KW-0813">Transport</keyword>
<dbReference type="Gene3D" id="1.20.1250.20">
    <property type="entry name" value="MFS general substrate transporter like domains"/>
    <property type="match status" value="2"/>
</dbReference>
<feature type="transmembrane region" description="Helical" evidence="6">
    <location>
        <begin position="207"/>
        <end position="229"/>
    </location>
</feature>
<dbReference type="PANTHER" id="PTHR43791:SF24">
    <property type="entry name" value="NICOTINIC ACID PLASMA MEMBRANE TRANSPORTER"/>
    <property type="match status" value="1"/>
</dbReference>
<evidence type="ECO:0000313" key="8">
    <source>
        <dbReference type="EMBL" id="KAJ9639170.1"/>
    </source>
</evidence>
<feature type="transmembrane region" description="Helical" evidence="6">
    <location>
        <begin position="366"/>
        <end position="389"/>
    </location>
</feature>
<keyword evidence="3 6" id="KW-0812">Transmembrane</keyword>
<dbReference type="Proteomes" id="UP001172681">
    <property type="component" value="Unassembled WGS sequence"/>
</dbReference>
<evidence type="ECO:0000256" key="1">
    <source>
        <dbReference type="ARBA" id="ARBA00004141"/>
    </source>
</evidence>
<dbReference type="FunFam" id="1.20.1250.20:FF:000013">
    <property type="entry name" value="MFS general substrate transporter"/>
    <property type="match status" value="1"/>
</dbReference>
<dbReference type="InterPro" id="IPR020846">
    <property type="entry name" value="MFS_dom"/>
</dbReference>
<evidence type="ECO:0000259" key="7">
    <source>
        <dbReference type="PROSITE" id="PS50850"/>
    </source>
</evidence>
<dbReference type="GO" id="GO:0022857">
    <property type="term" value="F:transmembrane transporter activity"/>
    <property type="evidence" value="ECO:0007669"/>
    <property type="project" value="InterPro"/>
</dbReference>
<dbReference type="GO" id="GO:0016020">
    <property type="term" value="C:membrane"/>
    <property type="evidence" value="ECO:0007669"/>
    <property type="project" value="UniProtKB-SubCell"/>
</dbReference>
<dbReference type="EMBL" id="JAPDRN010000018">
    <property type="protein sequence ID" value="KAJ9639170.1"/>
    <property type="molecule type" value="Genomic_DNA"/>
</dbReference>
<evidence type="ECO:0000256" key="3">
    <source>
        <dbReference type="ARBA" id="ARBA00022692"/>
    </source>
</evidence>
<dbReference type="PROSITE" id="PS50850">
    <property type="entry name" value="MFS"/>
    <property type="match status" value="1"/>
</dbReference>
<evidence type="ECO:0000256" key="4">
    <source>
        <dbReference type="ARBA" id="ARBA00022989"/>
    </source>
</evidence>
<organism evidence="8 9">
    <name type="scientific">Knufia peltigerae</name>
    <dbReference type="NCBI Taxonomy" id="1002370"/>
    <lineage>
        <taxon>Eukaryota</taxon>
        <taxon>Fungi</taxon>
        <taxon>Dikarya</taxon>
        <taxon>Ascomycota</taxon>
        <taxon>Pezizomycotina</taxon>
        <taxon>Eurotiomycetes</taxon>
        <taxon>Chaetothyriomycetidae</taxon>
        <taxon>Chaetothyriales</taxon>
        <taxon>Trichomeriaceae</taxon>
        <taxon>Knufia</taxon>
    </lineage>
</organism>
<evidence type="ECO:0000256" key="5">
    <source>
        <dbReference type="ARBA" id="ARBA00023136"/>
    </source>
</evidence>
<feature type="transmembrane region" description="Helical" evidence="6">
    <location>
        <begin position="401"/>
        <end position="422"/>
    </location>
</feature>